<dbReference type="GeneID" id="85458433"/>
<evidence type="ECO:0000313" key="1">
    <source>
        <dbReference type="EMBL" id="KAK1691052.1"/>
    </source>
</evidence>
<reference evidence="1" key="1">
    <citation type="submission" date="2021-06" db="EMBL/GenBank/DDBJ databases">
        <title>Comparative genomics, transcriptomics and evolutionary studies reveal genomic signatures of adaptation to plant cell wall in hemibiotrophic fungi.</title>
        <authorList>
            <consortium name="DOE Joint Genome Institute"/>
            <person name="Baroncelli R."/>
            <person name="Diaz J.F."/>
            <person name="Benocci T."/>
            <person name="Peng M."/>
            <person name="Battaglia E."/>
            <person name="Haridas S."/>
            <person name="Andreopoulos W."/>
            <person name="Labutti K."/>
            <person name="Pangilinan J."/>
            <person name="Floch G.L."/>
            <person name="Makela M.R."/>
            <person name="Henrissat B."/>
            <person name="Grigoriev I.V."/>
            <person name="Crouch J.A."/>
            <person name="De Vries R.P."/>
            <person name="Sukno S.A."/>
            <person name="Thon M.R."/>
        </authorList>
    </citation>
    <scope>NUCLEOTIDE SEQUENCE</scope>
    <source>
        <strain evidence="1">CBS 193.32</strain>
    </source>
</reference>
<dbReference type="RefSeq" id="XP_060434747.1">
    <property type="nucleotide sequence ID" value="XM_060573907.1"/>
</dbReference>
<comment type="caution">
    <text evidence="1">The sequence shown here is derived from an EMBL/GenBank/DDBJ whole genome shotgun (WGS) entry which is preliminary data.</text>
</comment>
<name>A0AAJ0AWT9_9PEZI</name>
<proteinExistence type="predicted"/>
<evidence type="ECO:0000313" key="2">
    <source>
        <dbReference type="Proteomes" id="UP001224890"/>
    </source>
</evidence>
<protein>
    <submittedName>
        <fullName evidence="1">Uncharacterized protein</fullName>
    </submittedName>
</protein>
<dbReference type="EMBL" id="JAHMHR010000005">
    <property type="protein sequence ID" value="KAK1691052.1"/>
    <property type="molecule type" value="Genomic_DNA"/>
</dbReference>
<gene>
    <name evidence="1" type="ORF">BDP55DRAFT_649464</name>
</gene>
<keyword evidence="2" id="KW-1185">Reference proteome</keyword>
<accession>A0AAJ0AWT9</accession>
<dbReference type="AlphaFoldDB" id="A0AAJ0AWT9"/>
<organism evidence="1 2">
    <name type="scientific">Colletotrichum godetiae</name>
    <dbReference type="NCBI Taxonomy" id="1209918"/>
    <lineage>
        <taxon>Eukaryota</taxon>
        <taxon>Fungi</taxon>
        <taxon>Dikarya</taxon>
        <taxon>Ascomycota</taxon>
        <taxon>Pezizomycotina</taxon>
        <taxon>Sordariomycetes</taxon>
        <taxon>Hypocreomycetidae</taxon>
        <taxon>Glomerellales</taxon>
        <taxon>Glomerellaceae</taxon>
        <taxon>Colletotrichum</taxon>
        <taxon>Colletotrichum acutatum species complex</taxon>
    </lineage>
</organism>
<dbReference type="Proteomes" id="UP001224890">
    <property type="component" value="Unassembled WGS sequence"/>
</dbReference>
<sequence length="67" mass="7452">MHTHSLPIPYGDGDLLTAVLVNIVGKGNFTIGGSSDHQWSFETSKQLNDMELETIKIKMRGHTNELQ</sequence>